<evidence type="ECO:0000313" key="3">
    <source>
        <dbReference type="Proteomes" id="UP000077134"/>
    </source>
</evidence>
<dbReference type="OrthoDB" id="2737536at2"/>
<dbReference type="EMBL" id="LSFN01000005">
    <property type="protein sequence ID" value="OAB76888.1"/>
    <property type="molecule type" value="Genomic_DNA"/>
</dbReference>
<dbReference type="PROSITE" id="PS51186">
    <property type="entry name" value="GNAT"/>
    <property type="match status" value="1"/>
</dbReference>
<evidence type="ECO:0000259" key="1">
    <source>
        <dbReference type="PROSITE" id="PS51186"/>
    </source>
</evidence>
<organism evidence="2 3">
    <name type="scientific">Paenibacillus crassostreae</name>
    <dbReference type="NCBI Taxonomy" id="1763538"/>
    <lineage>
        <taxon>Bacteria</taxon>
        <taxon>Bacillati</taxon>
        <taxon>Bacillota</taxon>
        <taxon>Bacilli</taxon>
        <taxon>Bacillales</taxon>
        <taxon>Paenibacillaceae</taxon>
        <taxon>Paenibacillus</taxon>
    </lineage>
</organism>
<dbReference type="InterPro" id="IPR016181">
    <property type="entry name" value="Acyl_CoA_acyltransferase"/>
</dbReference>
<dbReference type="SUPFAM" id="SSF55729">
    <property type="entry name" value="Acyl-CoA N-acyltransferases (Nat)"/>
    <property type="match status" value="1"/>
</dbReference>
<name>A0A167FTM1_9BACL</name>
<reference evidence="2 3" key="1">
    <citation type="submission" date="2016-02" db="EMBL/GenBank/DDBJ databases">
        <title>Paenibacillus sp. LPB0068, isolated from Crassostrea gigas.</title>
        <authorList>
            <person name="Shin S.-K."/>
            <person name="Yi H."/>
        </authorList>
    </citation>
    <scope>NUCLEOTIDE SEQUENCE [LARGE SCALE GENOMIC DNA]</scope>
    <source>
        <strain evidence="2 3">LPB0068</strain>
    </source>
</reference>
<dbReference type="GO" id="GO:0016747">
    <property type="term" value="F:acyltransferase activity, transferring groups other than amino-acyl groups"/>
    <property type="evidence" value="ECO:0007669"/>
    <property type="project" value="InterPro"/>
</dbReference>
<protein>
    <submittedName>
        <fullName evidence="2">GNAT family acetyltransferase</fullName>
    </submittedName>
</protein>
<dbReference type="RefSeq" id="WP_068656040.1">
    <property type="nucleotide sequence ID" value="NZ_CP017770.1"/>
</dbReference>
<sequence length="269" mass="31631">MINLRDIIRLEFTYLETFTNRIATSWGSIFCNEIHPNYYDANHAHISDLCDFPKLVVDEVVDFYRTRNIIPRFYIYNLENQQNLISELKSRDFRYEELISPVQLWDEVIIENVNHNRITIEKVTEENYQEALEIESRIKEFGGMESIQTVYEEQFIHSSFTHYLLRYDGLACSSACIFVDGNQARMESVATIEEFRGMGLIGAMIQFIQKEVLHRGIKNLWVFPINESVEKVYRKYGFQTVDTMIMGHAFLGGKSIKEIREEEEGDCNE</sequence>
<dbReference type="Proteomes" id="UP000077134">
    <property type="component" value="Unassembled WGS sequence"/>
</dbReference>
<dbReference type="KEGG" id="pcx:LPB68_19055"/>
<evidence type="ECO:0000313" key="2">
    <source>
        <dbReference type="EMBL" id="OAB76888.1"/>
    </source>
</evidence>
<feature type="domain" description="N-acetyltransferase" evidence="1">
    <location>
        <begin position="118"/>
        <end position="257"/>
    </location>
</feature>
<accession>A0A167FTM1</accession>
<dbReference type="AlphaFoldDB" id="A0A167FTM1"/>
<dbReference type="STRING" id="1763538.LPB68_19055"/>
<dbReference type="Gene3D" id="3.40.630.30">
    <property type="match status" value="1"/>
</dbReference>
<dbReference type="Pfam" id="PF00583">
    <property type="entry name" value="Acetyltransf_1"/>
    <property type="match status" value="1"/>
</dbReference>
<gene>
    <name evidence="2" type="ORF">PNBC_05685</name>
</gene>
<keyword evidence="3" id="KW-1185">Reference proteome</keyword>
<proteinExistence type="predicted"/>
<keyword evidence="2" id="KW-0808">Transferase</keyword>
<comment type="caution">
    <text evidence="2">The sequence shown here is derived from an EMBL/GenBank/DDBJ whole genome shotgun (WGS) entry which is preliminary data.</text>
</comment>
<dbReference type="InterPro" id="IPR000182">
    <property type="entry name" value="GNAT_dom"/>
</dbReference>